<dbReference type="AlphaFoldDB" id="A0A3R5YP64"/>
<sequence length="234" mass="26878">MIPKVIHYCWFGGNPLPKSAQKCIASWRKYLPDYEIKEWNESNFDVNIIPYTAEAYKAKKYAFVSDYARFWILYKYGGLYFDTDVEVIKNMDDIIAKGPFMGCENEAKAGAKPAQLGVAPGLGLGVNPGLGLYGEILDIYKDKHYILPDGTYSRETVVTITTDLLCKYGLRNISDIQEVAGVLIYPKEYFCPKDWITGKITFTNFTFTIHHYDASWLPWYQKVKLNIKKVLFLK</sequence>
<evidence type="ECO:0000313" key="3">
    <source>
        <dbReference type="Proteomes" id="UP000283872"/>
    </source>
</evidence>
<dbReference type="EMBL" id="QRVA01000023">
    <property type="protein sequence ID" value="RGS14829.1"/>
    <property type="molecule type" value="Genomic_DNA"/>
</dbReference>
<dbReference type="Gene3D" id="3.90.550.20">
    <property type="match status" value="1"/>
</dbReference>
<dbReference type="SUPFAM" id="SSF53448">
    <property type="entry name" value="Nucleotide-diphospho-sugar transferases"/>
    <property type="match status" value="1"/>
</dbReference>
<dbReference type="InterPro" id="IPR051706">
    <property type="entry name" value="Glycosyltransferase_domain"/>
</dbReference>
<proteinExistence type="predicted"/>
<accession>A0A3R5YP64</accession>
<reference evidence="2 3" key="1">
    <citation type="submission" date="2018-08" db="EMBL/GenBank/DDBJ databases">
        <title>A genome reference for cultivated species of the human gut microbiota.</title>
        <authorList>
            <person name="Zou Y."/>
            <person name="Xue W."/>
            <person name="Luo G."/>
        </authorList>
    </citation>
    <scope>NUCLEOTIDE SEQUENCE [LARGE SCALE GENOMIC DNA]</scope>
    <source>
        <strain evidence="2 3">AF24-12</strain>
    </source>
</reference>
<dbReference type="PANTHER" id="PTHR32385">
    <property type="entry name" value="MANNOSYL PHOSPHORYLINOSITOL CERAMIDE SYNTHASE"/>
    <property type="match status" value="1"/>
</dbReference>
<dbReference type="PANTHER" id="PTHR32385:SF15">
    <property type="entry name" value="INOSITOL PHOSPHOCERAMIDE MANNOSYLTRANSFERASE 1"/>
    <property type="match status" value="1"/>
</dbReference>
<keyword evidence="1 2" id="KW-0808">Transferase</keyword>
<evidence type="ECO:0000256" key="1">
    <source>
        <dbReference type="ARBA" id="ARBA00022679"/>
    </source>
</evidence>
<dbReference type="InterPro" id="IPR007577">
    <property type="entry name" value="GlycoTrfase_DXD_sugar-bd_CS"/>
</dbReference>
<gene>
    <name evidence="2" type="ORF">DWY11_09830</name>
</gene>
<dbReference type="InterPro" id="IPR029044">
    <property type="entry name" value="Nucleotide-diphossugar_trans"/>
</dbReference>
<organism evidence="2 3">
    <name type="scientific">Segatella copri</name>
    <dbReference type="NCBI Taxonomy" id="165179"/>
    <lineage>
        <taxon>Bacteria</taxon>
        <taxon>Pseudomonadati</taxon>
        <taxon>Bacteroidota</taxon>
        <taxon>Bacteroidia</taxon>
        <taxon>Bacteroidales</taxon>
        <taxon>Prevotellaceae</taxon>
        <taxon>Segatella</taxon>
    </lineage>
</organism>
<protein>
    <submittedName>
        <fullName evidence="2">Glycosyl transferase</fullName>
    </submittedName>
</protein>
<dbReference type="GO" id="GO:0000030">
    <property type="term" value="F:mannosyltransferase activity"/>
    <property type="evidence" value="ECO:0007669"/>
    <property type="project" value="TreeGrafter"/>
</dbReference>
<dbReference type="GO" id="GO:0016020">
    <property type="term" value="C:membrane"/>
    <property type="evidence" value="ECO:0007669"/>
    <property type="project" value="GOC"/>
</dbReference>
<name>A0A3R5YP64_9BACT</name>
<dbReference type="RefSeq" id="WP_118085954.1">
    <property type="nucleotide sequence ID" value="NZ_QRVA01000023.1"/>
</dbReference>
<dbReference type="Pfam" id="PF04488">
    <property type="entry name" value="Gly_transf_sug"/>
    <property type="match status" value="1"/>
</dbReference>
<comment type="caution">
    <text evidence="2">The sequence shown here is derived from an EMBL/GenBank/DDBJ whole genome shotgun (WGS) entry which is preliminary data.</text>
</comment>
<evidence type="ECO:0000313" key="2">
    <source>
        <dbReference type="EMBL" id="RGS14829.1"/>
    </source>
</evidence>
<dbReference type="GO" id="GO:0051999">
    <property type="term" value="P:mannosyl-inositol phosphorylceramide biosynthetic process"/>
    <property type="evidence" value="ECO:0007669"/>
    <property type="project" value="TreeGrafter"/>
</dbReference>
<dbReference type="Proteomes" id="UP000283872">
    <property type="component" value="Unassembled WGS sequence"/>
</dbReference>